<dbReference type="PANTHER" id="PTHR43694">
    <property type="entry name" value="RIBONUCLEASE J"/>
    <property type="match status" value="1"/>
</dbReference>
<dbReference type="CDD" id="cd07732">
    <property type="entry name" value="metallo-hydrolase-like_MBL-fold"/>
    <property type="match status" value="1"/>
</dbReference>
<organism evidence="2 3">
    <name type="scientific">Gaiella occulta</name>
    <dbReference type="NCBI Taxonomy" id="1002870"/>
    <lineage>
        <taxon>Bacteria</taxon>
        <taxon>Bacillati</taxon>
        <taxon>Actinomycetota</taxon>
        <taxon>Thermoleophilia</taxon>
        <taxon>Gaiellales</taxon>
        <taxon>Gaiellaceae</taxon>
        <taxon>Gaiella</taxon>
    </lineage>
</organism>
<evidence type="ECO:0000259" key="1">
    <source>
        <dbReference type="SMART" id="SM00849"/>
    </source>
</evidence>
<dbReference type="Pfam" id="PF12706">
    <property type="entry name" value="Lactamase_B_2"/>
    <property type="match status" value="1"/>
</dbReference>
<dbReference type="Proteomes" id="UP000254134">
    <property type="component" value="Unassembled WGS sequence"/>
</dbReference>
<reference evidence="3" key="2">
    <citation type="journal article" date="2019" name="MicrobiologyOpen">
        <title>High-quality draft genome sequence of Gaiella occulta isolated from a 150 meter deep mineral water borehole and comparison with the genome sequences of other deep-branching lineages of the phylum Actinobacteria.</title>
        <authorList>
            <person name="Severino R."/>
            <person name="Froufe H.J.C."/>
            <person name="Barroso C."/>
            <person name="Albuquerque L."/>
            <person name="Lobo-da-Cunha A."/>
            <person name="da Costa M.S."/>
            <person name="Egas C."/>
        </authorList>
    </citation>
    <scope>NUCLEOTIDE SEQUENCE [LARGE SCALE GENOMIC DNA]</scope>
    <source>
        <strain evidence="3">F2-233</strain>
    </source>
</reference>
<feature type="domain" description="Metallo-beta-lactamase" evidence="1">
    <location>
        <begin position="13"/>
        <end position="167"/>
    </location>
</feature>
<sequence length="176" mass="18851">MRVCIHRGAAEIGGNVVEVEHERARVVLDLGLPLAAALDGESLPRTIGGLLKPDNSLLGVVITHGHPDHYGLIGQVDPEIPVYVGAATARILAEAAFFTPMGARIQPTGLLADRTPFELGPFKITPFLVDHSAFDAYALLVEAGGRRLFYSGDLRGHGRKHGLFERLITNPPPPPT</sequence>
<dbReference type="InterPro" id="IPR036866">
    <property type="entry name" value="RibonucZ/Hydroxyglut_hydro"/>
</dbReference>
<protein>
    <submittedName>
        <fullName evidence="2">Metallo-beta-lactamase superfamily</fullName>
    </submittedName>
</protein>
<evidence type="ECO:0000313" key="3">
    <source>
        <dbReference type="Proteomes" id="UP000254134"/>
    </source>
</evidence>
<name>A0A7M2YTI6_9ACTN</name>
<evidence type="ECO:0000313" key="2">
    <source>
        <dbReference type="EMBL" id="RDI73403.1"/>
    </source>
</evidence>
<dbReference type="Gene3D" id="3.60.15.10">
    <property type="entry name" value="Ribonuclease Z/Hydroxyacylglutathione hydrolase-like"/>
    <property type="match status" value="1"/>
</dbReference>
<dbReference type="AlphaFoldDB" id="A0A7M2YTI6"/>
<gene>
    <name evidence="2" type="ORF">Gocc_3003</name>
</gene>
<reference evidence="2 3" key="1">
    <citation type="submission" date="2018-07" db="EMBL/GenBank/DDBJ databases">
        <title>High-quality-draft genome sequence of Gaiella occulta.</title>
        <authorList>
            <person name="Severino R."/>
            <person name="Froufe H.J.C."/>
            <person name="Rainey F.A."/>
            <person name="Barroso C."/>
            <person name="Albuquerque L."/>
            <person name="Lobo-Da-Cunha A."/>
            <person name="Da Costa M.S."/>
            <person name="Egas C."/>
        </authorList>
    </citation>
    <scope>NUCLEOTIDE SEQUENCE [LARGE SCALE GENOMIC DNA]</scope>
    <source>
        <strain evidence="2 3">F2-233</strain>
    </source>
</reference>
<dbReference type="SUPFAM" id="SSF56281">
    <property type="entry name" value="Metallo-hydrolase/oxidoreductase"/>
    <property type="match status" value="1"/>
</dbReference>
<dbReference type="PANTHER" id="PTHR43694:SF1">
    <property type="entry name" value="RIBONUCLEASE J"/>
    <property type="match status" value="1"/>
</dbReference>
<dbReference type="RefSeq" id="WP_181813735.1">
    <property type="nucleotide sequence ID" value="NZ_QQZY01000010.1"/>
</dbReference>
<proteinExistence type="predicted"/>
<dbReference type="SMART" id="SM00849">
    <property type="entry name" value="Lactamase_B"/>
    <property type="match status" value="1"/>
</dbReference>
<accession>A0A7M2YTI6</accession>
<dbReference type="InterPro" id="IPR001279">
    <property type="entry name" value="Metallo-B-lactamas"/>
</dbReference>
<dbReference type="EMBL" id="QQZY01000010">
    <property type="protein sequence ID" value="RDI73403.1"/>
    <property type="molecule type" value="Genomic_DNA"/>
</dbReference>
<keyword evidence="3" id="KW-1185">Reference proteome</keyword>
<comment type="caution">
    <text evidence="2">The sequence shown here is derived from an EMBL/GenBank/DDBJ whole genome shotgun (WGS) entry which is preliminary data.</text>
</comment>